<dbReference type="AlphaFoldDB" id="A0AAI9STN9"/>
<dbReference type="Gene3D" id="1.10.20.10">
    <property type="entry name" value="Histone, subunit A"/>
    <property type="match status" value="1"/>
</dbReference>
<dbReference type="GO" id="GO:0000124">
    <property type="term" value="C:SAGA complex"/>
    <property type="evidence" value="ECO:0007669"/>
    <property type="project" value="InterPro"/>
</dbReference>
<dbReference type="RefSeq" id="XP_049178583.1">
    <property type="nucleotide sequence ID" value="XM_049325722.1"/>
</dbReference>
<dbReference type="PANTHER" id="PTHR10221:SF9">
    <property type="entry name" value="TRANSCRIPTION INITIATION FACTOR TFIID SUBUNIT 6"/>
    <property type="match status" value="1"/>
</dbReference>
<dbReference type="Pfam" id="PF02969">
    <property type="entry name" value="TAF"/>
    <property type="match status" value="1"/>
</dbReference>
<keyword evidence="10" id="KW-1185">Reference proteome</keyword>
<dbReference type="InterPro" id="IPR016024">
    <property type="entry name" value="ARM-type_fold"/>
</dbReference>
<dbReference type="Pfam" id="PF07571">
    <property type="entry name" value="TAF6_C"/>
    <property type="match status" value="1"/>
</dbReference>
<proteinExistence type="inferred from homology"/>
<keyword evidence="5" id="KW-0539">Nucleus</keyword>
<dbReference type="GO" id="GO:0006325">
    <property type="term" value="P:chromatin organization"/>
    <property type="evidence" value="ECO:0007669"/>
    <property type="project" value="UniProtKB-ARBA"/>
</dbReference>
<evidence type="ECO:0000256" key="4">
    <source>
        <dbReference type="ARBA" id="ARBA00023163"/>
    </source>
</evidence>
<evidence type="ECO:0000256" key="5">
    <source>
        <dbReference type="ARBA" id="ARBA00023242"/>
    </source>
</evidence>
<dbReference type="FunFam" id="1.25.40.770:FF:000001">
    <property type="entry name" value="Transcription initiation factor TFIID subunit 6"/>
    <property type="match status" value="1"/>
</dbReference>
<dbReference type="SUPFAM" id="SSF48371">
    <property type="entry name" value="ARM repeat"/>
    <property type="match status" value="1"/>
</dbReference>
<evidence type="ECO:0000313" key="9">
    <source>
        <dbReference type="EMBL" id="KAI3402836.2"/>
    </source>
</evidence>
<dbReference type="GO" id="GO:0051123">
    <property type="term" value="P:RNA polymerase II preinitiation complex assembly"/>
    <property type="evidence" value="ECO:0007669"/>
    <property type="project" value="TreeGrafter"/>
</dbReference>
<dbReference type="InterPro" id="IPR004823">
    <property type="entry name" value="TAF_TATA-bd_Histone-like_dom"/>
</dbReference>
<organism evidence="9 10">
    <name type="scientific">Candida oxycetoniae</name>
    <dbReference type="NCBI Taxonomy" id="497107"/>
    <lineage>
        <taxon>Eukaryota</taxon>
        <taxon>Fungi</taxon>
        <taxon>Dikarya</taxon>
        <taxon>Ascomycota</taxon>
        <taxon>Saccharomycotina</taxon>
        <taxon>Pichiomycetes</taxon>
        <taxon>Debaryomycetaceae</taxon>
        <taxon>Candida/Lodderomyces clade</taxon>
        <taxon>Candida</taxon>
    </lineage>
</organism>
<evidence type="ECO:0000256" key="1">
    <source>
        <dbReference type="ARBA" id="ARBA00004123"/>
    </source>
</evidence>
<dbReference type="InterPro" id="IPR009072">
    <property type="entry name" value="Histone-fold"/>
</dbReference>
<dbReference type="SUPFAM" id="SSF47113">
    <property type="entry name" value="Histone-fold"/>
    <property type="match status" value="1"/>
</dbReference>
<evidence type="ECO:0000256" key="7">
    <source>
        <dbReference type="ARBA" id="ARBA00093655"/>
    </source>
</evidence>
<dbReference type="CDD" id="cd22931">
    <property type="entry name" value="HFD_TAF6"/>
    <property type="match status" value="1"/>
</dbReference>
<dbReference type="FunFam" id="1.10.20.10:FF:000033">
    <property type="entry name" value="Transcription initiation factor TFIID complex subunit"/>
    <property type="match status" value="1"/>
</dbReference>
<reference evidence="9" key="1">
    <citation type="journal article" date="2022" name="DNA Res.">
        <title>Genome analysis of five recently described species of the CUG-Ser clade uncovers Candida theae as a new hybrid lineage with pathogenic potential in the Candida parapsilosis species complex.</title>
        <authorList>
            <person name="Mixao V."/>
            <person name="Del Olmo V."/>
            <person name="Hegedusova E."/>
            <person name="Saus E."/>
            <person name="Pryszcz L."/>
            <person name="Cillingova A."/>
            <person name="Nosek J."/>
            <person name="Gabaldon T."/>
        </authorList>
    </citation>
    <scope>NUCLEOTIDE SEQUENCE</scope>
    <source>
        <strain evidence="9">CBS 10844</strain>
    </source>
</reference>
<evidence type="ECO:0000259" key="8">
    <source>
        <dbReference type="SMART" id="SM00803"/>
    </source>
</evidence>
<feature type="domain" description="TATA box binding protein associated factor (TAF) histone-like fold" evidence="8">
    <location>
        <begin position="11"/>
        <end position="74"/>
    </location>
</feature>
<dbReference type="GeneID" id="73381912"/>
<dbReference type="CDD" id="cd08050">
    <property type="entry name" value="TAF6C"/>
    <property type="match status" value="1"/>
</dbReference>
<evidence type="ECO:0000256" key="2">
    <source>
        <dbReference type="ARBA" id="ARBA00007688"/>
    </source>
</evidence>
<keyword evidence="4" id="KW-0804">Transcription</keyword>
<dbReference type="InterPro" id="IPR011442">
    <property type="entry name" value="TAF6_C"/>
</dbReference>
<evidence type="ECO:0000313" key="10">
    <source>
        <dbReference type="Proteomes" id="UP001202479"/>
    </source>
</evidence>
<dbReference type="SMART" id="SM00803">
    <property type="entry name" value="TAF"/>
    <property type="match status" value="1"/>
</dbReference>
<sequence length="489" mass="54710">MDSRVPLSHSLWSPYDTVKDAADSLGINLPDEAAKNLAMDVEYRIHEILELAIKFMRHSKRKLLMTTDIDYALKVLNVEPLYGYDNSQTVTFKETMVGAGGQTLYYVDDHEIEFEKLINQELPKVPRKTTFTAHWLAIEGVQPMVPQNPLPSEIKNLPPAIRGATSAMLGNDILAFGTSSDGKDTSDDGTSAKNKKITEKDFKTRPLVKHVLSKELKLYFDKVVEVLISTDPEKESMRNAALASLKSDPGLHQLVPYFIQFVAEQITNQLRNMDILSSMLEVISALVDNKTIFLDPYVHALMPCILTLLLAKRIGPVVKESSEGYEESLKSQLAIREFAAILLEHIIKVYGSSYSTLRPRVTRTLLRALLDSSKPIGTHFGALLGLKNMGAEVLKLVVIGNLKVWHKSIIEENSSEYEKGILINTVVDILRKLKIELPVESDQIDSDEIQEDVKEKLRNRIGEPLAEIILGQSDAKDIVRGIFFGETSI</sequence>
<dbReference type="InterPro" id="IPR046344">
    <property type="entry name" value="TAF6_C_sf"/>
</dbReference>
<dbReference type="Proteomes" id="UP001202479">
    <property type="component" value="Unassembled WGS sequence"/>
</dbReference>
<dbReference type="InterPro" id="IPR037796">
    <property type="entry name" value="TAF6"/>
</dbReference>
<comment type="caution">
    <text evidence="9">The sequence shown here is derived from an EMBL/GenBank/DDBJ whole genome shotgun (WGS) entry which is preliminary data.</text>
</comment>
<evidence type="ECO:0000256" key="3">
    <source>
        <dbReference type="ARBA" id="ARBA00023015"/>
    </source>
</evidence>
<comment type="similarity">
    <text evidence="2">Belongs to the TAF6 family.</text>
</comment>
<comment type="subcellular location">
    <subcellularLocation>
        <location evidence="1">Nucleus</location>
    </subcellularLocation>
</comment>
<dbReference type="EMBL" id="JAHUZD010000140">
    <property type="protein sequence ID" value="KAI3402836.2"/>
    <property type="molecule type" value="Genomic_DNA"/>
</dbReference>
<name>A0AAI9STN9_9ASCO</name>
<keyword evidence="3" id="KW-0805">Transcription regulation</keyword>
<gene>
    <name evidence="9" type="ORF">KGF56_004297</name>
</gene>
<dbReference type="Gene3D" id="1.25.40.770">
    <property type="entry name" value="TAF6, C-terminal HEAT repeat domain"/>
    <property type="match status" value="1"/>
</dbReference>
<dbReference type="GO" id="GO:0046695">
    <property type="term" value="C:SLIK (SAGA-like) complex"/>
    <property type="evidence" value="ECO:0007669"/>
    <property type="project" value="InterPro"/>
</dbReference>
<dbReference type="GO" id="GO:0003713">
    <property type="term" value="F:transcription coactivator activity"/>
    <property type="evidence" value="ECO:0007669"/>
    <property type="project" value="TreeGrafter"/>
</dbReference>
<evidence type="ECO:0000256" key="6">
    <source>
        <dbReference type="ARBA" id="ARBA00076308"/>
    </source>
</evidence>
<accession>A0AAI9STN9</accession>
<dbReference type="PANTHER" id="PTHR10221">
    <property type="entry name" value="TRANSCRIPTION INITIATION FACTOR TFIID SUBUNIT 6"/>
    <property type="match status" value="1"/>
</dbReference>
<dbReference type="GO" id="GO:0046982">
    <property type="term" value="F:protein heterodimerization activity"/>
    <property type="evidence" value="ECO:0007669"/>
    <property type="project" value="InterPro"/>
</dbReference>
<dbReference type="GO" id="GO:0016251">
    <property type="term" value="F:RNA polymerase II general transcription initiation factor activity"/>
    <property type="evidence" value="ECO:0007669"/>
    <property type="project" value="InterPro"/>
</dbReference>
<dbReference type="GO" id="GO:0005669">
    <property type="term" value="C:transcription factor TFIID complex"/>
    <property type="evidence" value="ECO:0007669"/>
    <property type="project" value="InterPro"/>
</dbReference>
<protein>
    <recommendedName>
        <fullName evidence="6">TBP-associated factor 6</fullName>
    </recommendedName>
    <alternativeName>
        <fullName evidence="7">Transcription initiation factor TFIID subunit 6</fullName>
    </alternativeName>
</protein>